<reference evidence="4 5" key="2">
    <citation type="submission" date="2015-02" db="EMBL/GenBank/DDBJ databases">
        <title>The complete genome of Sphingomonas hengshuiensis sp. WHSC-8 isolated from soil of Hengshui Lake.</title>
        <authorList>
            <person name="Wei S."/>
            <person name="Guo J."/>
            <person name="Su C."/>
            <person name="Wu R."/>
            <person name="Zhang Z."/>
            <person name="Liang K."/>
            <person name="Li H."/>
            <person name="Wang T."/>
            <person name="Liu H."/>
            <person name="Zhang C."/>
            <person name="Li Z."/>
            <person name="Wang Q."/>
            <person name="Meng J."/>
        </authorList>
    </citation>
    <scope>NUCLEOTIDE SEQUENCE [LARGE SCALE GENOMIC DNA]</scope>
    <source>
        <strain evidence="4 5">WHSC-8</strain>
    </source>
</reference>
<dbReference type="EMBL" id="CP010836">
    <property type="protein sequence ID" value="AJP71153.1"/>
    <property type="molecule type" value="Genomic_DNA"/>
</dbReference>
<dbReference type="PANTHER" id="PTHR44591:SF25">
    <property type="entry name" value="CHEMOTAXIS TWO-COMPONENT RESPONSE REGULATOR"/>
    <property type="match status" value="1"/>
</dbReference>
<dbReference type="InterPro" id="IPR011006">
    <property type="entry name" value="CheY-like_superfamily"/>
</dbReference>
<dbReference type="InterPro" id="IPR050595">
    <property type="entry name" value="Bact_response_regulator"/>
</dbReference>
<organism evidence="4 5">
    <name type="scientific">Sphingomonas hengshuiensis</name>
    <dbReference type="NCBI Taxonomy" id="1609977"/>
    <lineage>
        <taxon>Bacteria</taxon>
        <taxon>Pseudomonadati</taxon>
        <taxon>Pseudomonadota</taxon>
        <taxon>Alphaproteobacteria</taxon>
        <taxon>Sphingomonadales</taxon>
        <taxon>Sphingomonadaceae</taxon>
        <taxon>Sphingomonas</taxon>
    </lineage>
</organism>
<sequence length="124" mass="13194">MPNDPLISVIDDDGSLRRALVALLRSLGYEASGHASAEEFLATGEIDRSACVITDIQMPGMSGIDLKIALDERDTRVPVIMITARSEEALLARAAASGAACVLQKPFPADSFVESLERVLLAQP</sequence>
<evidence type="ECO:0000256" key="2">
    <source>
        <dbReference type="PROSITE-ProRule" id="PRU00169"/>
    </source>
</evidence>
<dbReference type="AlphaFoldDB" id="A0A7U4J6I3"/>
<dbReference type="Pfam" id="PF00072">
    <property type="entry name" value="Response_reg"/>
    <property type="match status" value="1"/>
</dbReference>
<accession>A0A7U4J6I3</accession>
<dbReference type="GO" id="GO:0000160">
    <property type="term" value="P:phosphorelay signal transduction system"/>
    <property type="evidence" value="ECO:0007669"/>
    <property type="project" value="InterPro"/>
</dbReference>
<dbReference type="KEGG" id="sphi:TS85_03940"/>
<gene>
    <name evidence="4" type="ORF">TS85_03940</name>
</gene>
<dbReference type="Proteomes" id="UP000032300">
    <property type="component" value="Chromosome"/>
</dbReference>
<evidence type="ECO:0000256" key="1">
    <source>
        <dbReference type="ARBA" id="ARBA00022553"/>
    </source>
</evidence>
<dbReference type="SUPFAM" id="SSF52172">
    <property type="entry name" value="CheY-like"/>
    <property type="match status" value="1"/>
</dbReference>
<dbReference type="PROSITE" id="PS50110">
    <property type="entry name" value="RESPONSE_REGULATORY"/>
    <property type="match status" value="1"/>
</dbReference>
<name>A0A7U4J6I3_9SPHN</name>
<keyword evidence="1 2" id="KW-0597">Phosphoprotein</keyword>
<dbReference type="PANTHER" id="PTHR44591">
    <property type="entry name" value="STRESS RESPONSE REGULATOR PROTEIN 1"/>
    <property type="match status" value="1"/>
</dbReference>
<dbReference type="Gene3D" id="3.40.50.2300">
    <property type="match status" value="1"/>
</dbReference>
<dbReference type="InterPro" id="IPR001789">
    <property type="entry name" value="Sig_transdc_resp-reg_receiver"/>
</dbReference>
<dbReference type="SMART" id="SM00448">
    <property type="entry name" value="REC"/>
    <property type="match status" value="1"/>
</dbReference>
<evidence type="ECO:0000259" key="3">
    <source>
        <dbReference type="PROSITE" id="PS50110"/>
    </source>
</evidence>
<evidence type="ECO:0000313" key="5">
    <source>
        <dbReference type="Proteomes" id="UP000032300"/>
    </source>
</evidence>
<keyword evidence="5" id="KW-1185">Reference proteome</keyword>
<dbReference type="OrthoDB" id="9782655at2"/>
<feature type="domain" description="Response regulatory" evidence="3">
    <location>
        <begin position="6"/>
        <end position="120"/>
    </location>
</feature>
<feature type="modified residue" description="4-aspartylphosphate" evidence="2">
    <location>
        <position position="55"/>
    </location>
</feature>
<protein>
    <recommendedName>
        <fullName evidence="3">Response regulatory domain-containing protein</fullName>
    </recommendedName>
</protein>
<dbReference type="RefSeq" id="WP_044330552.1">
    <property type="nucleotide sequence ID" value="NZ_CP010836.1"/>
</dbReference>
<evidence type="ECO:0000313" key="4">
    <source>
        <dbReference type="EMBL" id="AJP71153.1"/>
    </source>
</evidence>
<reference evidence="4 5" key="1">
    <citation type="journal article" date="2015" name="Int. J. Syst. Evol. Microbiol.">
        <title>Sphingomonas hengshuiensis sp. nov., isolated from lake wetland.</title>
        <authorList>
            <person name="Wei S."/>
            <person name="Wang T."/>
            <person name="Liu H."/>
            <person name="Zhang C."/>
            <person name="Guo J."/>
            <person name="Wang Q."/>
            <person name="Liang K."/>
            <person name="Zhang Z."/>
        </authorList>
    </citation>
    <scope>NUCLEOTIDE SEQUENCE [LARGE SCALE GENOMIC DNA]</scope>
    <source>
        <strain evidence="4 5">WHSC-8</strain>
    </source>
</reference>
<proteinExistence type="predicted"/>